<feature type="region of interest" description="Disordered" evidence="1">
    <location>
        <begin position="12"/>
        <end position="48"/>
    </location>
</feature>
<organism evidence="2 3">
    <name type="scientific">Prorocentrum cordatum</name>
    <dbReference type="NCBI Taxonomy" id="2364126"/>
    <lineage>
        <taxon>Eukaryota</taxon>
        <taxon>Sar</taxon>
        <taxon>Alveolata</taxon>
        <taxon>Dinophyceae</taxon>
        <taxon>Prorocentrales</taxon>
        <taxon>Prorocentraceae</taxon>
        <taxon>Prorocentrum</taxon>
    </lineage>
</organism>
<dbReference type="Proteomes" id="UP001189429">
    <property type="component" value="Unassembled WGS sequence"/>
</dbReference>
<evidence type="ECO:0000313" key="2">
    <source>
        <dbReference type="EMBL" id="CAK0846300.1"/>
    </source>
</evidence>
<protein>
    <recommendedName>
        <fullName evidence="4">Autophagy-related protein 9</fullName>
    </recommendedName>
</protein>
<proteinExistence type="predicted"/>
<name>A0ABN9TK29_9DINO</name>
<gene>
    <name evidence="2" type="ORF">PCOR1329_LOCUS39850</name>
</gene>
<comment type="caution">
    <text evidence="2">The sequence shown here is derived from an EMBL/GenBank/DDBJ whole genome shotgun (WGS) entry which is preliminary data.</text>
</comment>
<keyword evidence="3" id="KW-1185">Reference proteome</keyword>
<evidence type="ECO:0008006" key="4">
    <source>
        <dbReference type="Google" id="ProtNLM"/>
    </source>
</evidence>
<accession>A0ABN9TK29</accession>
<evidence type="ECO:0000256" key="1">
    <source>
        <dbReference type="SAM" id="MobiDB-lite"/>
    </source>
</evidence>
<reference evidence="2" key="1">
    <citation type="submission" date="2023-10" db="EMBL/GenBank/DDBJ databases">
        <authorList>
            <person name="Chen Y."/>
            <person name="Shah S."/>
            <person name="Dougan E. K."/>
            <person name="Thang M."/>
            <person name="Chan C."/>
        </authorList>
    </citation>
    <scope>NUCLEOTIDE SEQUENCE [LARGE SCALE GENOMIC DNA]</scope>
</reference>
<dbReference type="EMBL" id="CAUYUJ010014815">
    <property type="protein sequence ID" value="CAK0846300.1"/>
    <property type="molecule type" value="Genomic_DNA"/>
</dbReference>
<sequence length="297" mass="34033">MWLFSECSNLLPPDRPRQPEATFEAEGGDWDENREQSHWTGTGLDEDGQLQVQNSRSPMRREYVSAVMLDCGDMYELNESVWDVLMFAGHPAIGSLNTSVLWGIYVLNLALQCMFIFLVQHLLMEEVISPQNLDGLLKFRLRLAHRAEYADKVTERSMAAQVYSFDRKLHLAGEQVDLFRDLNDFATGGLPAKLLICFIQYLWLCTILKDIENTMSVMTAVWRIPKCRLTRMVLADLRDEHDDIEYASSSSSDRDSGNKFADFMKVVRITSMALMRKMLVITAVGIPKRAWQSCSTW</sequence>
<evidence type="ECO:0000313" key="3">
    <source>
        <dbReference type="Proteomes" id="UP001189429"/>
    </source>
</evidence>